<protein>
    <recommendedName>
        <fullName evidence="4">YtxH domain-containing protein</fullName>
    </recommendedName>
</protein>
<comment type="caution">
    <text evidence="2">The sequence shown here is derived from an EMBL/GenBank/DDBJ whole genome shotgun (WGS) entry which is preliminary data.</text>
</comment>
<dbReference type="OrthoDB" id="5125216at2"/>
<dbReference type="Proteomes" id="UP000245590">
    <property type="component" value="Unassembled WGS sequence"/>
</dbReference>
<gene>
    <name evidence="2" type="ORF">DEO23_13265</name>
</gene>
<evidence type="ECO:0000256" key="1">
    <source>
        <dbReference type="SAM" id="MobiDB-lite"/>
    </source>
</evidence>
<feature type="region of interest" description="Disordered" evidence="1">
    <location>
        <begin position="36"/>
        <end position="124"/>
    </location>
</feature>
<feature type="compositionally biased region" description="Basic and acidic residues" evidence="1">
    <location>
        <begin position="81"/>
        <end position="91"/>
    </location>
</feature>
<keyword evidence="3" id="KW-1185">Reference proteome</keyword>
<sequence length="124" mass="12586">MKKVIFLLGLVLGFFAGSRMGRGPYETLETKARELADDPTVQQKAADAKENAGAFAQRAKEKAPDVADSVKGAATGAASAVKDRATHRGDEGNGASSSDSSASTDSTAGGDAEVGDKPLSAGDR</sequence>
<evidence type="ECO:0008006" key="4">
    <source>
        <dbReference type="Google" id="ProtNLM"/>
    </source>
</evidence>
<evidence type="ECO:0000313" key="2">
    <source>
        <dbReference type="EMBL" id="PWH05530.1"/>
    </source>
</evidence>
<accession>A0A2U2RI44</accession>
<organism evidence="2 3">
    <name type="scientific">Brachybacterium endophyticum</name>
    <dbReference type="NCBI Taxonomy" id="2182385"/>
    <lineage>
        <taxon>Bacteria</taxon>
        <taxon>Bacillati</taxon>
        <taxon>Actinomycetota</taxon>
        <taxon>Actinomycetes</taxon>
        <taxon>Micrococcales</taxon>
        <taxon>Dermabacteraceae</taxon>
        <taxon>Brachybacterium</taxon>
    </lineage>
</organism>
<dbReference type="RefSeq" id="WP_109276493.1">
    <property type="nucleotide sequence ID" value="NZ_QFKX01000005.1"/>
</dbReference>
<dbReference type="AlphaFoldDB" id="A0A2U2RI44"/>
<evidence type="ECO:0000313" key="3">
    <source>
        <dbReference type="Proteomes" id="UP000245590"/>
    </source>
</evidence>
<reference evidence="2 3" key="1">
    <citation type="submission" date="2018-05" db="EMBL/GenBank/DDBJ databases">
        <title>Brachybacterium sp. M1HQ-2T, whole genome shotgun sequence.</title>
        <authorList>
            <person name="Tuo L."/>
        </authorList>
    </citation>
    <scope>NUCLEOTIDE SEQUENCE [LARGE SCALE GENOMIC DNA]</scope>
    <source>
        <strain evidence="2 3">M1HQ-2</strain>
    </source>
</reference>
<dbReference type="EMBL" id="QFKX01000005">
    <property type="protein sequence ID" value="PWH05530.1"/>
    <property type="molecule type" value="Genomic_DNA"/>
</dbReference>
<proteinExistence type="predicted"/>
<name>A0A2U2RI44_9MICO</name>
<feature type="compositionally biased region" description="Low complexity" evidence="1">
    <location>
        <begin position="94"/>
        <end position="111"/>
    </location>
</feature>